<evidence type="ECO:0000313" key="2">
    <source>
        <dbReference type="EMBL" id="CAA9446540.1"/>
    </source>
</evidence>
<dbReference type="InterPro" id="IPR052194">
    <property type="entry name" value="MESH1"/>
</dbReference>
<dbReference type="Pfam" id="PF13328">
    <property type="entry name" value="HD_4"/>
    <property type="match status" value="1"/>
</dbReference>
<dbReference type="EMBL" id="CADCVH010000011">
    <property type="protein sequence ID" value="CAA9446540.1"/>
    <property type="molecule type" value="Genomic_DNA"/>
</dbReference>
<dbReference type="EC" id="2.7.6.5" evidence="2"/>
<evidence type="ECO:0000259" key="1">
    <source>
        <dbReference type="SMART" id="SM00471"/>
    </source>
</evidence>
<dbReference type="InterPro" id="IPR003607">
    <property type="entry name" value="HD/PDEase_dom"/>
</dbReference>
<reference evidence="2" key="1">
    <citation type="submission" date="2020-02" db="EMBL/GenBank/DDBJ databases">
        <authorList>
            <person name="Meier V. D."/>
        </authorList>
    </citation>
    <scope>NUCLEOTIDE SEQUENCE</scope>
    <source>
        <strain evidence="2">AVDCRST_MAG02</strain>
    </source>
</reference>
<accession>A0A6J4QKW1</accession>
<dbReference type="PANTHER" id="PTHR46246:SF1">
    <property type="entry name" value="GUANOSINE-3',5'-BIS(DIPHOSPHATE) 3'-PYROPHOSPHOHYDROLASE MESH1"/>
    <property type="match status" value="1"/>
</dbReference>
<name>A0A6J4QKW1_9ACTN</name>
<proteinExistence type="predicted"/>
<sequence>MPYTERLDDALVYAADLHRDQTRKGTGVPYVTHLLAVAAIAGENGGTEDEVVAALLHDAPEDAGGEAQLAKIRARFGDTVAEIVAGCTDTYEDPKPPWRERKEEYIAHLSGAPASVRLVSAADKLHNARSVLADYRAIGEDLWGRFTGGRDGTLWYYRAVADALAKAGGGPVVDEIDRVVTDLERLADGRG</sequence>
<dbReference type="GO" id="GO:0008893">
    <property type="term" value="F:guanosine-3',5'-bis(diphosphate) 3'-diphosphatase activity"/>
    <property type="evidence" value="ECO:0007669"/>
    <property type="project" value="TreeGrafter"/>
</dbReference>
<dbReference type="GO" id="GO:0008728">
    <property type="term" value="F:GTP diphosphokinase activity"/>
    <property type="evidence" value="ECO:0007669"/>
    <property type="project" value="UniProtKB-EC"/>
</dbReference>
<organism evidence="2">
    <name type="scientific">uncultured Rubrobacteraceae bacterium</name>
    <dbReference type="NCBI Taxonomy" id="349277"/>
    <lineage>
        <taxon>Bacteria</taxon>
        <taxon>Bacillati</taxon>
        <taxon>Actinomycetota</taxon>
        <taxon>Rubrobacteria</taxon>
        <taxon>Rubrobacterales</taxon>
        <taxon>Rubrobacteraceae</taxon>
        <taxon>environmental samples</taxon>
    </lineage>
</organism>
<feature type="domain" description="HD/PDEase" evidence="1">
    <location>
        <begin position="26"/>
        <end position="137"/>
    </location>
</feature>
<keyword evidence="2" id="KW-0808">Transferase</keyword>
<dbReference type="PANTHER" id="PTHR46246">
    <property type="entry name" value="GUANOSINE-3',5'-BIS(DIPHOSPHATE) 3'-PYROPHOSPHOHYDROLASE MESH1"/>
    <property type="match status" value="1"/>
</dbReference>
<dbReference type="AlphaFoldDB" id="A0A6J4QKW1"/>
<dbReference type="Gene3D" id="1.10.3210.10">
    <property type="entry name" value="Hypothetical protein af1432"/>
    <property type="match status" value="1"/>
</dbReference>
<gene>
    <name evidence="2" type="ORF">AVDCRST_MAG02-305</name>
</gene>
<dbReference type="GO" id="GO:0016301">
    <property type="term" value="F:kinase activity"/>
    <property type="evidence" value="ECO:0007669"/>
    <property type="project" value="UniProtKB-KW"/>
</dbReference>
<dbReference type="SUPFAM" id="SSF109604">
    <property type="entry name" value="HD-domain/PDEase-like"/>
    <property type="match status" value="1"/>
</dbReference>
<dbReference type="SMART" id="SM00471">
    <property type="entry name" value="HDc"/>
    <property type="match status" value="1"/>
</dbReference>
<keyword evidence="2" id="KW-0418">Kinase</keyword>
<protein>
    <submittedName>
        <fullName evidence="2">GTP pyrophosphokinase</fullName>
        <ecNumber evidence="2">2.7.6.5</ecNumber>
    </submittedName>
</protein>